<dbReference type="Proteomes" id="UP001580928">
    <property type="component" value="Unassembled WGS sequence"/>
</dbReference>
<gene>
    <name evidence="4" type="ORF">WKR92_12185</name>
</gene>
<dbReference type="Gene3D" id="2.40.50.1020">
    <property type="entry name" value="LytTr DNA-binding domain"/>
    <property type="match status" value="1"/>
</dbReference>
<evidence type="ECO:0000313" key="4">
    <source>
        <dbReference type="EMBL" id="MFB5946587.1"/>
    </source>
</evidence>
<sequence>MRIAIVDDEVHCIEILVIHLQANFPDANIVYKTNKVEEALETLPNLDIDLLFLDIEMPGMSGFHLLEQLPDYKFDVIFTTAYSQYALQAFKIRAINYLMKPVDESELLDAICIYRENKGDHDFPTADKMEALLSELKKDGFIKSKISVPVSDGYEFIEVNDIMYCKSQSNYTTLYLADESEILVCKTLKEVAATLEQYFFVRVHHSYLINPNYMKNFSRNDGGYLVMEDKKQIPVSKANKNLVIGLFDTVRKTPGE</sequence>
<dbReference type="PANTHER" id="PTHR37299">
    <property type="entry name" value="TRANSCRIPTIONAL REGULATOR-RELATED"/>
    <property type="match status" value="1"/>
</dbReference>
<dbReference type="Gene3D" id="3.40.50.2300">
    <property type="match status" value="1"/>
</dbReference>
<evidence type="ECO:0000256" key="1">
    <source>
        <dbReference type="PROSITE-ProRule" id="PRU00169"/>
    </source>
</evidence>
<keyword evidence="1" id="KW-0597">Phosphoprotein</keyword>
<dbReference type="EMBL" id="JBBVGT010000003">
    <property type="protein sequence ID" value="MFB5946587.1"/>
    <property type="molecule type" value="Genomic_DNA"/>
</dbReference>
<dbReference type="InterPro" id="IPR001789">
    <property type="entry name" value="Sig_transdc_resp-reg_receiver"/>
</dbReference>
<comment type="caution">
    <text evidence="4">The sequence shown here is derived from an EMBL/GenBank/DDBJ whole genome shotgun (WGS) entry which is preliminary data.</text>
</comment>
<dbReference type="SMART" id="SM00448">
    <property type="entry name" value="REC"/>
    <property type="match status" value="1"/>
</dbReference>
<accession>A0ABV5CGB7</accession>
<dbReference type="SUPFAM" id="SSF52172">
    <property type="entry name" value="CheY-like"/>
    <property type="match status" value="1"/>
</dbReference>
<dbReference type="InterPro" id="IPR046947">
    <property type="entry name" value="LytR-like"/>
</dbReference>
<evidence type="ECO:0000259" key="3">
    <source>
        <dbReference type="PROSITE" id="PS50930"/>
    </source>
</evidence>
<dbReference type="GO" id="GO:0003677">
    <property type="term" value="F:DNA binding"/>
    <property type="evidence" value="ECO:0007669"/>
    <property type="project" value="UniProtKB-KW"/>
</dbReference>
<evidence type="ECO:0000313" key="5">
    <source>
        <dbReference type="Proteomes" id="UP001580928"/>
    </source>
</evidence>
<dbReference type="RefSeq" id="WP_375558117.1">
    <property type="nucleotide sequence ID" value="NZ_JBBVGT010000003.1"/>
</dbReference>
<feature type="domain" description="Response regulatory" evidence="2">
    <location>
        <begin position="2"/>
        <end position="115"/>
    </location>
</feature>
<dbReference type="Pfam" id="PF00072">
    <property type="entry name" value="Response_reg"/>
    <property type="match status" value="1"/>
</dbReference>
<dbReference type="SMART" id="SM00850">
    <property type="entry name" value="LytTR"/>
    <property type="match status" value="1"/>
</dbReference>
<feature type="modified residue" description="4-aspartylphosphate" evidence="1">
    <location>
        <position position="54"/>
    </location>
</feature>
<dbReference type="PROSITE" id="PS50930">
    <property type="entry name" value="HTH_LYTTR"/>
    <property type="match status" value="1"/>
</dbReference>
<dbReference type="Pfam" id="PF04397">
    <property type="entry name" value="LytTR"/>
    <property type="match status" value="1"/>
</dbReference>
<name>A0ABV5CGB7_9SPHI</name>
<keyword evidence="5" id="KW-1185">Reference proteome</keyword>
<feature type="domain" description="HTH LytTR-type" evidence="3">
    <location>
        <begin position="146"/>
        <end position="239"/>
    </location>
</feature>
<dbReference type="InterPro" id="IPR011006">
    <property type="entry name" value="CheY-like_superfamily"/>
</dbReference>
<keyword evidence="4" id="KW-0238">DNA-binding</keyword>
<evidence type="ECO:0000259" key="2">
    <source>
        <dbReference type="PROSITE" id="PS50110"/>
    </source>
</evidence>
<dbReference type="PANTHER" id="PTHR37299:SF1">
    <property type="entry name" value="STAGE 0 SPORULATION PROTEIN A HOMOLOG"/>
    <property type="match status" value="1"/>
</dbReference>
<dbReference type="PROSITE" id="PS50110">
    <property type="entry name" value="RESPONSE_REGULATORY"/>
    <property type="match status" value="1"/>
</dbReference>
<reference evidence="4 5" key="1">
    <citation type="submission" date="2024-04" db="EMBL/GenBank/DDBJ databases">
        <title>Albibacterium profundi sp. nov., isolated from sediment of the Challenger Deep of Mariana Trench.</title>
        <authorList>
            <person name="Wang Y."/>
        </authorList>
    </citation>
    <scope>NUCLEOTIDE SEQUENCE [LARGE SCALE GENOMIC DNA]</scope>
    <source>
        <strain evidence="4 5">RHL897</strain>
    </source>
</reference>
<dbReference type="InterPro" id="IPR007492">
    <property type="entry name" value="LytTR_DNA-bd_dom"/>
</dbReference>
<protein>
    <submittedName>
        <fullName evidence="4">LytTR family DNA-binding domain-containing protein</fullName>
    </submittedName>
</protein>
<proteinExistence type="predicted"/>
<organism evidence="4 5">
    <name type="scientific">Albibacterium profundi</name>
    <dbReference type="NCBI Taxonomy" id="3134906"/>
    <lineage>
        <taxon>Bacteria</taxon>
        <taxon>Pseudomonadati</taxon>
        <taxon>Bacteroidota</taxon>
        <taxon>Sphingobacteriia</taxon>
        <taxon>Sphingobacteriales</taxon>
        <taxon>Sphingobacteriaceae</taxon>
        <taxon>Albibacterium</taxon>
    </lineage>
</organism>